<protein>
    <submittedName>
        <fullName evidence="2">Uncharacterized protein</fullName>
    </submittedName>
</protein>
<dbReference type="KEGG" id="ssl:SS1G_10989"/>
<reference evidence="3" key="1">
    <citation type="journal article" date="2011" name="PLoS Genet.">
        <title>Genomic analysis of the necrotrophic fungal pathogens Sclerotinia sclerotiorum and Botrytis cinerea.</title>
        <authorList>
            <person name="Amselem J."/>
            <person name="Cuomo C.A."/>
            <person name="van Kan J.A."/>
            <person name="Viaud M."/>
            <person name="Benito E.P."/>
            <person name="Couloux A."/>
            <person name="Coutinho P.M."/>
            <person name="de Vries R.P."/>
            <person name="Dyer P.S."/>
            <person name="Fillinger S."/>
            <person name="Fournier E."/>
            <person name="Gout L."/>
            <person name="Hahn M."/>
            <person name="Kohn L."/>
            <person name="Lapalu N."/>
            <person name="Plummer K.M."/>
            <person name="Pradier J.M."/>
            <person name="Quevillon E."/>
            <person name="Sharon A."/>
            <person name="Simon A."/>
            <person name="ten Have A."/>
            <person name="Tudzynski B."/>
            <person name="Tudzynski P."/>
            <person name="Wincker P."/>
            <person name="Andrew M."/>
            <person name="Anthouard V."/>
            <person name="Beever R.E."/>
            <person name="Beffa R."/>
            <person name="Benoit I."/>
            <person name="Bouzid O."/>
            <person name="Brault B."/>
            <person name="Chen Z."/>
            <person name="Choquer M."/>
            <person name="Collemare J."/>
            <person name="Cotton P."/>
            <person name="Danchin E.G."/>
            <person name="Da Silva C."/>
            <person name="Gautier A."/>
            <person name="Giraud C."/>
            <person name="Giraud T."/>
            <person name="Gonzalez C."/>
            <person name="Grossetete S."/>
            <person name="Guldener U."/>
            <person name="Henrissat B."/>
            <person name="Howlett B.J."/>
            <person name="Kodira C."/>
            <person name="Kretschmer M."/>
            <person name="Lappartient A."/>
            <person name="Leroch M."/>
            <person name="Levis C."/>
            <person name="Mauceli E."/>
            <person name="Neuveglise C."/>
            <person name="Oeser B."/>
            <person name="Pearson M."/>
            <person name="Poulain J."/>
            <person name="Poussereau N."/>
            <person name="Quesneville H."/>
            <person name="Rascle C."/>
            <person name="Schumacher J."/>
            <person name="Segurens B."/>
            <person name="Sexton A."/>
            <person name="Silva E."/>
            <person name="Sirven C."/>
            <person name="Soanes D.M."/>
            <person name="Talbot N.J."/>
            <person name="Templeton M."/>
            <person name="Yandava C."/>
            <person name="Yarden O."/>
            <person name="Zeng Q."/>
            <person name="Rollins J.A."/>
            <person name="Lebrun M.H."/>
            <person name="Dickman M."/>
        </authorList>
    </citation>
    <scope>NUCLEOTIDE SEQUENCE [LARGE SCALE GENOMIC DNA]</scope>
    <source>
        <strain evidence="3">ATCC 18683 / 1980 / Ss-1</strain>
    </source>
</reference>
<dbReference type="EMBL" id="CH476637">
    <property type="protein sequence ID" value="EDN95114.1"/>
    <property type="molecule type" value="Genomic_DNA"/>
</dbReference>
<gene>
    <name evidence="2" type="ORF">SS1G_10989</name>
</gene>
<dbReference type="HOGENOM" id="CLU_2795508_0_0_1"/>
<name>A7F072_SCLS1</name>
<dbReference type="InParanoid" id="A7F072"/>
<evidence type="ECO:0000313" key="3">
    <source>
        <dbReference type="Proteomes" id="UP000001312"/>
    </source>
</evidence>
<dbReference type="GeneID" id="5483983"/>
<evidence type="ECO:0000256" key="1">
    <source>
        <dbReference type="SAM" id="MobiDB-lite"/>
    </source>
</evidence>
<dbReference type="Proteomes" id="UP000001312">
    <property type="component" value="Unassembled WGS sequence"/>
</dbReference>
<organism evidence="2 3">
    <name type="scientific">Sclerotinia sclerotiorum (strain ATCC 18683 / 1980 / Ss-1)</name>
    <name type="common">White mold</name>
    <name type="synonym">Whetzelinia sclerotiorum</name>
    <dbReference type="NCBI Taxonomy" id="665079"/>
    <lineage>
        <taxon>Eukaryota</taxon>
        <taxon>Fungi</taxon>
        <taxon>Dikarya</taxon>
        <taxon>Ascomycota</taxon>
        <taxon>Pezizomycotina</taxon>
        <taxon>Leotiomycetes</taxon>
        <taxon>Helotiales</taxon>
        <taxon>Sclerotiniaceae</taxon>
        <taxon>Sclerotinia</taxon>
    </lineage>
</organism>
<sequence length="68" mass="7149">MSSPSRKIDSSKVLKASDQVVEHSPKGAEGGDCLKGSGRTRAAVPNLPLGEVREAKLLVRDPTCLSMS</sequence>
<feature type="region of interest" description="Disordered" evidence="1">
    <location>
        <begin position="1"/>
        <end position="42"/>
    </location>
</feature>
<accession>A7F072</accession>
<evidence type="ECO:0000313" key="2">
    <source>
        <dbReference type="EMBL" id="EDN95114.1"/>
    </source>
</evidence>
<keyword evidence="3" id="KW-1185">Reference proteome</keyword>
<proteinExistence type="predicted"/>
<dbReference type="RefSeq" id="XP_001587749.1">
    <property type="nucleotide sequence ID" value="XM_001587699.1"/>
</dbReference>
<feature type="compositionally biased region" description="Basic and acidic residues" evidence="1">
    <location>
        <begin position="1"/>
        <end position="12"/>
    </location>
</feature>
<dbReference type="AlphaFoldDB" id="A7F072"/>